<protein>
    <submittedName>
        <fullName evidence="13">Putative hemolysin</fullName>
    </submittedName>
</protein>
<feature type="transmembrane region" description="Helical" evidence="10">
    <location>
        <begin position="6"/>
        <end position="30"/>
    </location>
</feature>
<evidence type="ECO:0000256" key="1">
    <source>
        <dbReference type="ARBA" id="ARBA00004651"/>
    </source>
</evidence>
<name>A0A238YUI7_9BACT</name>
<proteinExistence type="predicted"/>
<keyword evidence="6 8" id="KW-0129">CBS domain</keyword>
<evidence type="ECO:0000256" key="8">
    <source>
        <dbReference type="PROSITE-ProRule" id="PRU00703"/>
    </source>
</evidence>
<evidence type="ECO:0000256" key="6">
    <source>
        <dbReference type="ARBA" id="ARBA00023122"/>
    </source>
</evidence>
<dbReference type="SUPFAM" id="SSF54631">
    <property type="entry name" value="CBS-domain pair"/>
    <property type="match status" value="1"/>
</dbReference>
<dbReference type="InterPro" id="IPR051676">
    <property type="entry name" value="UPF0053_domain"/>
</dbReference>
<keyword evidence="3 9" id="KW-0812">Transmembrane</keyword>
<dbReference type="PROSITE" id="PS51846">
    <property type="entry name" value="CNNM"/>
    <property type="match status" value="1"/>
</dbReference>
<dbReference type="CDD" id="cd04590">
    <property type="entry name" value="CBS_pair_CorC_HlyC_assoc"/>
    <property type="match status" value="1"/>
</dbReference>
<dbReference type="SUPFAM" id="SSF56176">
    <property type="entry name" value="FAD-binding/transporter-associated domain-like"/>
    <property type="match status" value="1"/>
</dbReference>
<dbReference type="Pfam" id="PF00571">
    <property type="entry name" value="CBS"/>
    <property type="match status" value="2"/>
</dbReference>
<dbReference type="PROSITE" id="PS51371">
    <property type="entry name" value="CBS"/>
    <property type="match status" value="2"/>
</dbReference>
<dbReference type="AlphaFoldDB" id="A0A238YUI7"/>
<dbReference type="Gene3D" id="3.30.465.10">
    <property type="match status" value="1"/>
</dbReference>
<evidence type="ECO:0000313" key="13">
    <source>
        <dbReference type="EMBL" id="SNR74304.1"/>
    </source>
</evidence>
<keyword evidence="4" id="KW-0677">Repeat</keyword>
<organism evidence="13 14">
    <name type="scientific">Humidesulfovibrio mexicanus</name>
    <dbReference type="NCBI Taxonomy" id="147047"/>
    <lineage>
        <taxon>Bacteria</taxon>
        <taxon>Pseudomonadati</taxon>
        <taxon>Thermodesulfobacteriota</taxon>
        <taxon>Desulfovibrionia</taxon>
        <taxon>Desulfovibrionales</taxon>
        <taxon>Desulfovibrionaceae</taxon>
        <taxon>Humidesulfovibrio</taxon>
    </lineage>
</organism>
<evidence type="ECO:0000256" key="2">
    <source>
        <dbReference type="ARBA" id="ARBA00022475"/>
    </source>
</evidence>
<dbReference type="SMART" id="SM01091">
    <property type="entry name" value="CorC_HlyC"/>
    <property type="match status" value="1"/>
</dbReference>
<dbReference type="Pfam" id="PF01595">
    <property type="entry name" value="CNNM"/>
    <property type="match status" value="1"/>
</dbReference>
<dbReference type="PANTHER" id="PTHR43099:SF5">
    <property type="entry name" value="HLYC_CORC FAMILY TRANSPORTER"/>
    <property type="match status" value="1"/>
</dbReference>
<dbReference type="Pfam" id="PF03471">
    <property type="entry name" value="CorC_HlyC"/>
    <property type="match status" value="1"/>
</dbReference>
<evidence type="ECO:0000256" key="5">
    <source>
        <dbReference type="ARBA" id="ARBA00022989"/>
    </source>
</evidence>
<dbReference type="GO" id="GO:0005886">
    <property type="term" value="C:plasma membrane"/>
    <property type="evidence" value="ECO:0007669"/>
    <property type="project" value="UniProtKB-SubCell"/>
</dbReference>
<feature type="transmembrane region" description="Helical" evidence="10">
    <location>
        <begin position="61"/>
        <end position="82"/>
    </location>
</feature>
<dbReference type="GO" id="GO:0050660">
    <property type="term" value="F:flavin adenine dinucleotide binding"/>
    <property type="evidence" value="ECO:0007669"/>
    <property type="project" value="InterPro"/>
</dbReference>
<dbReference type="InterPro" id="IPR000644">
    <property type="entry name" value="CBS_dom"/>
</dbReference>
<feature type="domain" description="CBS" evidence="11">
    <location>
        <begin position="220"/>
        <end position="281"/>
    </location>
</feature>
<sequence>MPVEALWEILAILLLILLNGFFSLAEMALVASRKSRLATMARQGNSRAAQALKLLEEPDRLFSTVQIGITLVGVLAGVFGGATLSVHLEAWLAAQPLLADHAAGLSLGIVILCITVLSLVLGELLPKKAAFSDPERFACLTSPAMLLVRAAARPAVGLLAMTSRALARLMGLTRQRQHITEEDIKALINEGVHAGVVPLQERDLLERVFRLDDRGVATLMTHRSRVEWLDLDAPEQENLARMAQSAHSRFPVCAGELNDIVGVVKARDYLAARATGHAAPLSEHLRQPVFIPDTARSSALLEAFRNRSETRFAVVVDEYGDIMGIATLRDLLEAIVGDLPDQHDEGEPQAVAREDGSWLLDGLLPLREACAVVDFCWPQDEPRRIETLAGFLMHQLGRLPKIGDVIHWKGLRFEIVDMDARRIDRVLLSREQTQAEQ</sequence>
<evidence type="ECO:0000313" key="14">
    <source>
        <dbReference type="Proteomes" id="UP000198324"/>
    </source>
</evidence>
<evidence type="ECO:0000256" key="7">
    <source>
        <dbReference type="ARBA" id="ARBA00023136"/>
    </source>
</evidence>
<evidence type="ECO:0000256" key="3">
    <source>
        <dbReference type="ARBA" id="ARBA00022692"/>
    </source>
</evidence>
<reference evidence="13 14" key="1">
    <citation type="submission" date="2017-06" db="EMBL/GenBank/DDBJ databases">
        <authorList>
            <person name="Kim H.J."/>
            <person name="Triplett B.A."/>
        </authorList>
    </citation>
    <scope>NUCLEOTIDE SEQUENCE [LARGE SCALE GENOMIC DNA]</scope>
    <source>
        <strain evidence="13 14">DSM 13116</strain>
    </source>
</reference>
<keyword evidence="7 9" id="KW-0472">Membrane</keyword>
<dbReference type="InterPro" id="IPR002550">
    <property type="entry name" value="CNNM"/>
</dbReference>
<dbReference type="PANTHER" id="PTHR43099">
    <property type="entry name" value="UPF0053 PROTEIN YRKA"/>
    <property type="match status" value="1"/>
</dbReference>
<keyword evidence="14" id="KW-1185">Reference proteome</keyword>
<evidence type="ECO:0000259" key="12">
    <source>
        <dbReference type="PROSITE" id="PS51846"/>
    </source>
</evidence>
<evidence type="ECO:0000256" key="10">
    <source>
        <dbReference type="SAM" id="Phobius"/>
    </source>
</evidence>
<comment type="subcellular location">
    <subcellularLocation>
        <location evidence="1">Cell membrane</location>
        <topology evidence="1">Multi-pass membrane protein</topology>
    </subcellularLocation>
</comment>
<evidence type="ECO:0000256" key="4">
    <source>
        <dbReference type="ARBA" id="ARBA00022737"/>
    </source>
</evidence>
<dbReference type="InterPro" id="IPR044751">
    <property type="entry name" value="Ion_transp-like_CBS"/>
</dbReference>
<dbReference type="InterPro" id="IPR036318">
    <property type="entry name" value="FAD-bd_PCMH-like_sf"/>
</dbReference>
<dbReference type="InterPro" id="IPR046342">
    <property type="entry name" value="CBS_dom_sf"/>
</dbReference>
<dbReference type="InterPro" id="IPR016169">
    <property type="entry name" value="FAD-bd_PCMH_sub2"/>
</dbReference>
<dbReference type="InterPro" id="IPR005170">
    <property type="entry name" value="Transptr-assoc_dom"/>
</dbReference>
<dbReference type="Gene3D" id="3.10.580.10">
    <property type="entry name" value="CBS-domain"/>
    <property type="match status" value="1"/>
</dbReference>
<feature type="domain" description="CBS" evidence="11">
    <location>
        <begin position="284"/>
        <end position="345"/>
    </location>
</feature>
<feature type="transmembrane region" description="Helical" evidence="10">
    <location>
        <begin position="102"/>
        <end position="122"/>
    </location>
</feature>
<evidence type="ECO:0000259" key="11">
    <source>
        <dbReference type="PROSITE" id="PS51371"/>
    </source>
</evidence>
<gene>
    <name evidence="13" type="ORF">SAMN04488503_0976</name>
</gene>
<accession>A0A238YUI7</accession>
<dbReference type="EMBL" id="FZOC01000002">
    <property type="protein sequence ID" value="SNR74304.1"/>
    <property type="molecule type" value="Genomic_DNA"/>
</dbReference>
<evidence type="ECO:0000256" key="9">
    <source>
        <dbReference type="PROSITE-ProRule" id="PRU01193"/>
    </source>
</evidence>
<feature type="domain" description="CNNM transmembrane" evidence="12">
    <location>
        <begin position="1"/>
        <end position="201"/>
    </location>
</feature>
<keyword evidence="5 9" id="KW-1133">Transmembrane helix</keyword>
<keyword evidence="2" id="KW-1003">Cell membrane</keyword>
<dbReference type="RefSeq" id="WP_235641507.1">
    <property type="nucleotide sequence ID" value="NZ_FZOC01000002.1"/>
</dbReference>
<dbReference type="Proteomes" id="UP000198324">
    <property type="component" value="Unassembled WGS sequence"/>
</dbReference>